<gene>
    <name evidence="2" type="ORF">CAL29_05330</name>
</gene>
<name>A0A261SK39_9BORD</name>
<evidence type="ECO:0008006" key="4">
    <source>
        <dbReference type="Google" id="ProtNLM"/>
    </source>
</evidence>
<evidence type="ECO:0000256" key="1">
    <source>
        <dbReference type="SAM" id="MobiDB-lite"/>
    </source>
</evidence>
<organism evidence="2 3">
    <name type="scientific">Bordetella genomosp. 10</name>
    <dbReference type="NCBI Taxonomy" id="1416804"/>
    <lineage>
        <taxon>Bacteria</taxon>
        <taxon>Pseudomonadati</taxon>
        <taxon>Pseudomonadota</taxon>
        <taxon>Betaproteobacteria</taxon>
        <taxon>Burkholderiales</taxon>
        <taxon>Alcaligenaceae</taxon>
        <taxon>Bordetella</taxon>
    </lineage>
</organism>
<protein>
    <recommendedName>
        <fullName evidence="4">Secretion protein EspA</fullName>
    </recommendedName>
</protein>
<feature type="region of interest" description="Disordered" evidence="1">
    <location>
        <begin position="55"/>
        <end position="84"/>
    </location>
</feature>
<comment type="caution">
    <text evidence="2">The sequence shown here is derived from an EMBL/GenBank/DDBJ whole genome shotgun (WGS) entry which is preliminary data.</text>
</comment>
<evidence type="ECO:0000313" key="2">
    <source>
        <dbReference type="EMBL" id="OZI37799.1"/>
    </source>
</evidence>
<accession>A0A261SK39</accession>
<dbReference type="AlphaFoldDB" id="A0A261SK39"/>
<dbReference type="RefSeq" id="WP_094851899.1">
    <property type="nucleotide sequence ID" value="NZ_NEVM01000001.1"/>
</dbReference>
<reference evidence="3" key="1">
    <citation type="submission" date="2017-05" db="EMBL/GenBank/DDBJ databases">
        <title>Complete and WGS of Bordetella genogroups.</title>
        <authorList>
            <person name="Spilker T."/>
            <person name="Lipuma J."/>
        </authorList>
    </citation>
    <scope>NUCLEOTIDE SEQUENCE [LARGE SCALE GENOMIC DNA]</scope>
    <source>
        <strain evidence="3">AU16122</strain>
    </source>
</reference>
<dbReference type="Proteomes" id="UP000216020">
    <property type="component" value="Unassembled WGS sequence"/>
</dbReference>
<sequence>MPGIGNSSFNGGAPLGAALAPALAAGEGRLAGFNGLEREWDDRDDALHDIHLGEHAANAEDGPAPRFATRPSRAQPGEGRYADSADPELRAALASGDVFEVVYAIMKVMYGAAAENVRRRGYAVREKNLEQERIRSAQQRIRDLANGFKPGAKVDDKLKDATGYSEEKAKAATRELQALGWDLGPYGGAVAGGTQKQQLDDLITSMDSKLTSYNNMNSIETNDLAREGQAAQAYLTGMTSILSKENQTLSGIATSLGR</sequence>
<evidence type="ECO:0000313" key="3">
    <source>
        <dbReference type="Proteomes" id="UP000216020"/>
    </source>
</evidence>
<keyword evidence="3" id="KW-1185">Reference proteome</keyword>
<dbReference type="EMBL" id="NEVM01000001">
    <property type="protein sequence ID" value="OZI37799.1"/>
    <property type="molecule type" value="Genomic_DNA"/>
</dbReference>
<proteinExistence type="predicted"/>
<dbReference type="OrthoDB" id="8688445at2"/>